<protein>
    <recommendedName>
        <fullName evidence="2">BTB domain-containing protein</fullName>
    </recommendedName>
</protein>
<gene>
    <name evidence="3" type="ORF">Dasosvirus20_2</name>
</gene>
<evidence type="ECO:0000256" key="1">
    <source>
        <dbReference type="ARBA" id="ARBA00006497"/>
    </source>
</evidence>
<dbReference type="InterPro" id="IPR000210">
    <property type="entry name" value="BTB/POZ_dom"/>
</dbReference>
<accession>A0A3G4ZRV4</accession>
<dbReference type="Gene3D" id="3.30.710.10">
    <property type="entry name" value="Potassium Channel Kv1.1, Chain A"/>
    <property type="match status" value="1"/>
</dbReference>
<sequence length="219" mass="25421">MEPIEQPEKKRKIDTAESSKFHDTCIICDDKRFYTTRDILKMATSYWDTAFHENATVTEIIVTDDPVDFKSLLNIITMTPEKYFHSSHVKNVWNVLKLSHKYRTKDIYDALKKYIRTTEEILHITVENIAIAHELNDREFFDTLCSAMIKSSHGTLNVEKLQYKVLEYLYDELLVTSNKETEILNTITGLVSVLPVCENKSCPCIQTLQEISKCLESND</sequence>
<comment type="similarity">
    <text evidence="1">Belongs to the mimivirus BTB/WD family.</text>
</comment>
<dbReference type="EMBL" id="MK072061">
    <property type="protein sequence ID" value="AYV77652.1"/>
    <property type="molecule type" value="Genomic_DNA"/>
</dbReference>
<dbReference type="Pfam" id="PF00651">
    <property type="entry name" value="BTB"/>
    <property type="match status" value="1"/>
</dbReference>
<dbReference type="CDD" id="cd18186">
    <property type="entry name" value="BTB_POZ_ZBTB_KLHL-like"/>
    <property type="match status" value="1"/>
</dbReference>
<reference evidence="3" key="1">
    <citation type="submission" date="2018-10" db="EMBL/GenBank/DDBJ databases">
        <title>Hidden diversity of soil giant viruses.</title>
        <authorList>
            <person name="Schulz F."/>
            <person name="Alteio L."/>
            <person name="Goudeau D."/>
            <person name="Ryan E.M."/>
            <person name="Malmstrom R.R."/>
            <person name="Blanchard J."/>
            <person name="Woyke T."/>
        </authorList>
    </citation>
    <scope>NUCLEOTIDE SEQUENCE</scope>
    <source>
        <strain evidence="3">DSV1</strain>
    </source>
</reference>
<organism evidence="3">
    <name type="scientific">Dasosvirus sp</name>
    <dbReference type="NCBI Taxonomy" id="2487764"/>
    <lineage>
        <taxon>Viruses</taxon>
        <taxon>Varidnaviria</taxon>
        <taxon>Bamfordvirae</taxon>
        <taxon>Nucleocytoviricota</taxon>
        <taxon>Megaviricetes</taxon>
        <taxon>Imitervirales</taxon>
        <taxon>Mimiviridae</taxon>
        <taxon>Klosneuvirinae</taxon>
    </lineage>
</organism>
<name>A0A3G4ZRV4_9VIRU</name>
<evidence type="ECO:0000259" key="2">
    <source>
        <dbReference type="Pfam" id="PF00651"/>
    </source>
</evidence>
<proteinExistence type="inferred from homology"/>
<dbReference type="InterPro" id="IPR011333">
    <property type="entry name" value="SKP1/BTB/POZ_sf"/>
</dbReference>
<dbReference type="SUPFAM" id="SSF54695">
    <property type="entry name" value="POZ domain"/>
    <property type="match status" value="1"/>
</dbReference>
<evidence type="ECO:0000313" key="3">
    <source>
        <dbReference type="EMBL" id="AYV77652.1"/>
    </source>
</evidence>
<feature type="domain" description="BTB" evidence="2">
    <location>
        <begin position="17"/>
        <end position="118"/>
    </location>
</feature>